<dbReference type="OrthoDB" id="5150111at2"/>
<dbReference type="Proteomes" id="UP000094271">
    <property type="component" value="Unassembled WGS sequence"/>
</dbReference>
<evidence type="ECO:0000313" key="1">
    <source>
        <dbReference type="EMBL" id="ODR37958.1"/>
    </source>
</evidence>
<evidence type="ECO:0000313" key="2">
    <source>
        <dbReference type="Proteomes" id="UP000094271"/>
    </source>
</evidence>
<dbReference type="AlphaFoldDB" id="A0A1E3U694"/>
<gene>
    <name evidence="1" type="ORF">BEI59_34405</name>
</gene>
<name>A0A1E3U694_9FIRM</name>
<organism evidence="1 2">
    <name type="scientific">Eisenbergiella tayi</name>
    <dbReference type="NCBI Taxonomy" id="1432052"/>
    <lineage>
        <taxon>Bacteria</taxon>
        <taxon>Bacillati</taxon>
        <taxon>Bacillota</taxon>
        <taxon>Clostridia</taxon>
        <taxon>Lachnospirales</taxon>
        <taxon>Lachnospiraceae</taxon>
        <taxon>Eisenbergiella</taxon>
    </lineage>
</organism>
<sequence length="185" mass="21215">MLQRLIDDMNNALSANCYLAALSIALMLPDICGKAEYPDLKVGERYKAWYDEFVGKYEIPPVPEGWPDDTKMPYLSGEVVYSLRNSFLHQGTPNIEPEKIKVEENKIDKFALVIESKNEFDIYSDASGIWNGSIRTYRVNVRRLCLIIGANASAYYEDNKAKFDFFNFTIIDWEQEMAKMKGLGL</sequence>
<dbReference type="RefSeq" id="WP_069432471.1">
    <property type="nucleotide sequence ID" value="NZ_MEHA01000047.1"/>
</dbReference>
<dbReference type="EMBL" id="MEHA01000047">
    <property type="protein sequence ID" value="ODR37958.1"/>
    <property type="molecule type" value="Genomic_DNA"/>
</dbReference>
<comment type="caution">
    <text evidence="1">The sequence shown here is derived from an EMBL/GenBank/DDBJ whole genome shotgun (WGS) entry which is preliminary data.</text>
</comment>
<protein>
    <submittedName>
        <fullName evidence="1">Uncharacterized protein</fullName>
    </submittedName>
</protein>
<accession>A0A1E3U694</accession>
<proteinExistence type="predicted"/>
<reference evidence="1 2" key="1">
    <citation type="submission" date="2016-08" db="EMBL/GenBank/DDBJ databases">
        <authorList>
            <person name="Seilhamer J.J."/>
        </authorList>
    </citation>
    <scope>NUCLEOTIDE SEQUENCE [LARGE SCALE GENOMIC DNA]</scope>
    <source>
        <strain evidence="1 2">NML150140-1</strain>
    </source>
</reference>